<sequence length="717" mass="75664">MEVPSLCACCGTRLLTFLCSFAGVERAVRDARLSHERANAASSSDKGRMDRLEASLREERAKTARLERELAAATRPRSPPFRAPRPASERSAASASSASRRQTTSLAPRTQSLQGQLMRQCAELAKLRAALAAVESGEDGVLPLSRLREMLDRALRLQESTLSEVAAGEGGGPGEGRRVSVDEEVSLADDGSAGVGATAAAAVSVALAQSWAATARHATPSSAHASFTRANGGASPGNGRARFKLVAAVPRSRRKKVPGDGGATQTTLTTKLSMLPTESSVALDSLADASRRFVRGSALVVFVRARLLDSAMDDEQEATWRACGSHLKLHWLSSPRSVLLSSKPAPSLAPRTVDAVLWLVRRGLTVDLDAALRTWKARRGCWGRGRSGQAGEVGEETGSGGEEAEEYDDSEPLWGDDHEVEQSDGHTAARRRSSTASRSAPPTANPYADVEGPEPLPARVASAIDLVVTLGGDGTLLWACSLFGDAPVPPIVAFAMGSLGFMTPFPAARLCTVLSRVASTAHGFPIMLRHRLQVGLGARCCARQRARRRAPPPPSMVLNELVIDRGTAPSLTNLHVYADGAFVTVVQGDGLIVATPTGSTAYNLAAGGSMVHPGVPCLLFTPICPHTLSSRPLVFPEHVALTIVVPREARAGVYASFDGKHRVLLAPGDGVAVRASQFPVPTVCNLDASNDWFRSVRDGLNWNARVVQGAGEKAAKA</sequence>
<feature type="compositionally biased region" description="Basic and acidic residues" evidence="8">
    <location>
        <begin position="415"/>
        <end position="424"/>
    </location>
</feature>
<feature type="region of interest" description="Disordered" evidence="8">
    <location>
        <begin position="68"/>
        <end position="114"/>
    </location>
</feature>
<dbReference type="InterPro" id="IPR017437">
    <property type="entry name" value="ATP-NAD_kinase_PpnK-typ_C"/>
</dbReference>
<dbReference type="HAMAP" id="MF_00361">
    <property type="entry name" value="NAD_kinase"/>
    <property type="match status" value="1"/>
</dbReference>
<dbReference type="Pfam" id="PF01513">
    <property type="entry name" value="NAD_kinase"/>
    <property type="match status" value="1"/>
</dbReference>
<evidence type="ECO:0000256" key="7">
    <source>
        <dbReference type="ARBA" id="ARBA00023027"/>
    </source>
</evidence>
<keyword evidence="6" id="KW-0521">NADP</keyword>
<dbReference type="RefSeq" id="XP_011401621.1">
    <property type="nucleotide sequence ID" value="XM_011403319.1"/>
</dbReference>
<dbReference type="AlphaFoldDB" id="A0A087SS81"/>
<dbReference type="GO" id="GO:0003951">
    <property type="term" value="F:NAD+ kinase activity"/>
    <property type="evidence" value="ECO:0007669"/>
    <property type="project" value="InterPro"/>
</dbReference>
<evidence type="ECO:0000256" key="8">
    <source>
        <dbReference type="SAM" id="MobiDB-lite"/>
    </source>
</evidence>
<dbReference type="SUPFAM" id="SSF111331">
    <property type="entry name" value="NAD kinase/diacylglycerol kinase-like"/>
    <property type="match status" value="1"/>
</dbReference>
<proteinExistence type="inferred from homology"/>
<dbReference type="PANTHER" id="PTHR20275">
    <property type="entry name" value="NAD KINASE"/>
    <property type="match status" value="1"/>
</dbReference>
<feature type="region of interest" description="Disordered" evidence="8">
    <location>
        <begin position="384"/>
        <end position="452"/>
    </location>
</feature>
<dbReference type="OrthoDB" id="24581at2759"/>
<evidence type="ECO:0000256" key="1">
    <source>
        <dbReference type="ARBA" id="ARBA00010995"/>
    </source>
</evidence>
<evidence type="ECO:0000256" key="4">
    <source>
        <dbReference type="ARBA" id="ARBA00022777"/>
    </source>
</evidence>
<keyword evidence="3" id="KW-0547">Nucleotide-binding</keyword>
<feature type="compositionally biased region" description="Polar residues" evidence="8">
    <location>
        <begin position="102"/>
        <end position="114"/>
    </location>
</feature>
<accession>A0A087SS81</accession>
<dbReference type="PANTHER" id="PTHR20275:SF0">
    <property type="entry name" value="NAD KINASE"/>
    <property type="match status" value="1"/>
</dbReference>
<evidence type="ECO:0000313" key="10">
    <source>
        <dbReference type="Proteomes" id="UP000028924"/>
    </source>
</evidence>
<name>A0A087SS81_AUXPR</name>
<dbReference type="KEGG" id="apro:F751_6344"/>
<comment type="similarity">
    <text evidence="1">Belongs to the NAD kinase family.</text>
</comment>
<organism evidence="9 10">
    <name type="scientific">Auxenochlorella protothecoides</name>
    <name type="common">Green microalga</name>
    <name type="synonym">Chlorella protothecoides</name>
    <dbReference type="NCBI Taxonomy" id="3075"/>
    <lineage>
        <taxon>Eukaryota</taxon>
        <taxon>Viridiplantae</taxon>
        <taxon>Chlorophyta</taxon>
        <taxon>core chlorophytes</taxon>
        <taxon>Trebouxiophyceae</taxon>
        <taxon>Chlorellales</taxon>
        <taxon>Chlorellaceae</taxon>
        <taxon>Auxenochlorella</taxon>
    </lineage>
</organism>
<evidence type="ECO:0000256" key="5">
    <source>
        <dbReference type="ARBA" id="ARBA00022840"/>
    </source>
</evidence>
<evidence type="ECO:0000256" key="6">
    <source>
        <dbReference type="ARBA" id="ARBA00022857"/>
    </source>
</evidence>
<dbReference type="FunFam" id="2.60.200.30:FF:000009">
    <property type="entry name" value="Poly(P)/ATP NAD kinase"/>
    <property type="match status" value="1"/>
</dbReference>
<feature type="compositionally biased region" description="Low complexity" evidence="8">
    <location>
        <begin position="84"/>
        <end position="101"/>
    </location>
</feature>
<dbReference type="eggNOG" id="KOG2178">
    <property type="taxonomic scope" value="Eukaryota"/>
</dbReference>
<protein>
    <submittedName>
        <fullName evidence="9">Putative NAD kinase 1</fullName>
    </submittedName>
</protein>
<evidence type="ECO:0000256" key="2">
    <source>
        <dbReference type="ARBA" id="ARBA00022679"/>
    </source>
</evidence>
<dbReference type="GeneID" id="23617735"/>
<evidence type="ECO:0000256" key="3">
    <source>
        <dbReference type="ARBA" id="ARBA00022741"/>
    </source>
</evidence>
<dbReference type="GO" id="GO:0019674">
    <property type="term" value="P:NAD+ metabolic process"/>
    <property type="evidence" value="ECO:0007669"/>
    <property type="project" value="InterPro"/>
</dbReference>
<dbReference type="Proteomes" id="UP000028924">
    <property type="component" value="Unassembled WGS sequence"/>
</dbReference>
<dbReference type="EMBL" id="KL662175">
    <property type="protein sequence ID" value="KFM28585.1"/>
    <property type="molecule type" value="Genomic_DNA"/>
</dbReference>
<dbReference type="InterPro" id="IPR016064">
    <property type="entry name" value="NAD/diacylglycerol_kinase_sf"/>
</dbReference>
<feature type="compositionally biased region" description="Acidic residues" evidence="8">
    <location>
        <begin position="402"/>
        <end position="411"/>
    </location>
</feature>
<dbReference type="Gene3D" id="3.40.50.10330">
    <property type="entry name" value="Probable inorganic polyphosphate/atp-NAD kinase, domain 1"/>
    <property type="match status" value="1"/>
</dbReference>
<dbReference type="STRING" id="3075.A0A087SS81"/>
<gene>
    <name evidence="9" type="ORF">F751_6344</name>
</gene>
<reference evidence="9 10" key="1">
    <citation type="journal article" date="2014" name="BMC Genomics">
        <title>Oil accumulation mechanisms of the oleaginous microalga Chlorella protothecoides revealed through its genome, transcriptomes, and proteomes.</title>
        <authorList>
            <person name="Gao C."/>
            <person name="Wang Y."/>
            <person name="Shen Y."/>
            <person name="Yan D."/>
            <person name="He X."/>
            <person name="Dai J."/>
            <person name="Wu Q."/>
        </authorList>
    </citation>
    <scope>NUCLEOTIDE SEQUENCE [LARGE SCALE GENOMIC DNA]</scope>
    <source>
        <strain evidence="9 10">0710</strain>
    </source>
</reference>
<dbReference type="Pfam" id="PF20143">
    <property type="entry name" value="NAD_kinase_C"/>
    <property type="match status" value="1"/>
</dbReference>
<dbReference type="InterPro" id="IPR002504">
    <property type="entry name" value="NADK"/>
</dbReference>
<evidence type="ECO:0000313" key="9">
    <source>
        <dbReference type="EMBL" id="KFM28585.1"/>
    </source>
</evidence>
<keyword evidence="5" id="KW-0067">ATP-binding</keyword>
<dbReference type="GO" id="GO:0005524">
    <property type="term" value="F:ATP binding"/>
    <property type="evidence" value="ECO:0007669"/>
    <property type="project" value="UniProtKB-KW"/>
</dbReference>
<keyword evidence="2" id="KW-0808">Transferase</keyword>
<feature type="compositionally biased region" description="Polar residues" evidence="8">
    <location>
        <begin position="219"/>
        <end position="229"/>
    </location>
</feature>
<dbReference type="GO" id="GO:0006741">
    <property type="term" value="P:NADP+ biosynthetic process"/>
    <property type="evidence" value="ECO:0007669"/>
    <property type="project" value="InterPro"/>
</dbReference>
<keyword evidence="7" id="KW-0520">NAD</keyword>
<keyword evidence="10" id="KW-1185">Reference proteome</keyword>
<dbReference type="InterPro" id="IPR017438">
    <property type="entry name" value="ATP-NAD_kinase_N"/>
</dbReference>
<dbReference type="Gene3D" id="2.60.200.30">
    <property type="entry name" value="Probable inorganic polyphosphate/atp-NAD kinase, domain 2"/>
    <property type="match status" value="1"/>
</dbReference>
<keyword evidence="4 9" id="KW-0418">Kinase</keyword>
<feature type="region of interest" description="Disordered" evidence="8">
    <location>
        <begin position="219"/>
        <end position="239"/>
    </location>
</feature>